<sequence length="250" mass="29582">MKSRLGFKKYPKEKIDRRIAGEKAYWNNMQSFGHWDEKKLEKAVGYGKFIYYPLHLQPEMTTSVMGGDYKDQMLSIEHLSRILPKGWKIVVKENPKQYYDYYYRGDEFFKRMHSIDNLIFVGKNIDTKWLIKKSCIVATITGTAGWESIRLKRPVLTFGDAWYDGFPGVYKFNPKLNLKEISEEKINPDSIRKHFESWLKNCWVGIVDSDYEMISERSEAVMQQDLMGIFNDLDEITAFKDHRTIQTLRK</sequence>
<dbReference type="GO" id="GO:0000271">
    <property type="term" value="P:polysaccharide biosynthetic process"/>
    <property type="evidence" value="ECO:0007669"/>
    <property type="project" value="InterPro"/>
</dbReference>
<dbReference type="InterPro" id="IPR007833">
    <property type="entry name" value="Capsule_polysaccharide_synth"/>
</dbReference>
<accession>A0A2V1H2G8</accession>
<dbReference type="GO" id="GO:0015774">
    <property type="term" value="P:polysaccharide transport"/>
    <property type="evidence" value="ECO:0007669"/>
    <property type="project" value="InterPro"/>
</dbReference>
<reference evidence="1 2" key="1">
    <citation type="submission" date="2018-04" db="EMBL/GenBank/DDBJ databases">
        <title>Thalassorhabdus spongiae gen. nov., sp. nov., isolated from a marine sponge in South-West Iceland.</title>
        <authorList>
            <person name="Knobloch S."/>
            <person name="Daussin A."/>
            <person name="Johannsson R."/>
            <person name="Marteinsson V.T."/>
        </authorList>
    </citation>
    <scope>NUCLEOTIDE SEQUENCE [LARGE SCALE GENOMIC DNA]</scope>
    <source>
        <strain evidence="1 2">Hp12</strain>
    </source>
</reference>
<dbReference type="Pfam" id="PF05159">
    <property type="entry name" value="Capsule_synth"/>
    <property type="match status" value="1"/>
</dbReference>
<organism evidence="1 2">
    <name type="scientific">Pelagibaculum spongiae</name>
    <dbReference type="NCBI Taxonomy" id="2080658"/>
    <lineage>
        <taxon>Bacteria</taxon>
        <taxon>Pseudomonadati</taxon>
        <taxon>Pseudomonadota</taxon>
        <taxon>Gammaproteobacteria</taxon>
        <taxon>Oceanospirillales</taxon>
        <taxon>Pelagibaculum</taxon>
    </lineage>
</organism>
<evidence type="ECO:0008006" key="3">
    <source>
        <dbReference type="Google" id="ProtNLM"/>
    </source>
</evidence>
<name>A0A2V1H2G8_9GAMM</name>
<dbReference type="OrthoDB" id="9782449at2"/>
<comment type="caution">
    <text evidence="1">The sequence shown here is derived from an EMBL/GenBank/DDBJ whole genome shotgun (WGS) entry which is preliminary data.</text>
</comment>
<evidence type="ECO:0000313" key="1">
    <source>
        <dbReference type="EMBL" id="PVZ70209.1"/>
    </source>
</evidence>
<proteinExistence type="predicted"/>
<dbReference type="AlphaFoldDB" id="A0A2V1H2G8"/>
<evidence type="ECO:0000313" key="2">
    <source>
        <dbReference type="Proteomes" id="UP000244906"/>
    </source>
</evidence>
<protein>
    <recommendedName>
        <fullName evidence="3">Capsule polysaccharide biosynthesis protein</fullName>
    </recommendedName>
</protein>
<dbReference type="Proteomes" id="UP000244906">
    <property type="component" value="Unassembled WGS sequence"/>
</dbReference>
<gene>
    <name evidence="1" type="ORF">DC094_06290</name>
</gene>
<keyword evidence="2" id="KW-1185">Reference proteome</keyword>
<dbReference type="EMBL" id="QDDL01000002">
    <property type="protein sequence ID" value="PVZ70209.1"/>
    <property type="molecule type" value="Genomic_DNA"/>
</dbReference>
<dbReference type="RefSeq" id="WP_116686282.1">
    <property type="nucleotide sequence ID" value="NZ_CAWNYD010000002.1"/>
</dbReference>